<accession>A0A1Q2MBV3</accession>
<keyword evidence="2" id="KW-0288">FMN</keyword>
<dbReference type="AlphaFoldDB" id="A0A1Q2MBV3"/>
<dbReference type="EMBL" id="CP019646">
    <property type="protein sequence ID" value="AQQ69757.1"/>
    <property type="molecule type" value="Genomic_DNA"/>
</dbReference>
<dbReference type="Pfam" id="PF03060">
    <property type="entry name" value="NMO"/>
    <property type="match status" value="1"/>
</dbReference>
<evidence type="ECO:0000256" key="2">
    <source>
        <dbReference type="ARBA" id="ARBA00022643"/>
    </source>
</evidence>
<dbReference type="GO" id="GO:0018580">
    <property type="term" value="F:nitronate monooxygenase activity"/>
    <property type="evidence" value="ECO:0007669"/>
    <property type="project" value="UniProtKB-EC"/>
</dbReference>
<sequence>MGVRVSKANLAAAVANEGCAGIIASVGLGGYEHSTGNGVDLSKMTCSALREEIRKARRMSDGVIGVNAMVALSDYESLVRVSAEENVDMVISGAGLPLHLPEFTAGTNVKLVPIVSSARSLKIICKKWMKDFNRYPDAVVVEGVKAGGHLGYSLEQIQQNSPTLEEILADVLEFTRSLPVPMPVIAAGGIFDGKDIAHFLELGASGVQMATRFVCTEECDADIRFKESYINAGPDDITIIKSPVGLPGRVIKNAFVEKVKTGYRVPFRCKYHCLRTCDPSTAPYCIAEVLAKASDGDMENSFAFAGSNAWRCTEIVTVKQLVADIISEYNSAADSR</sequence>
<keyword evidence="4" id="KW-0503">Monooxygenase</keyword>
<name>A0A1Q2MBV3_9BACT</name>
<evidence type="ECO:0000256" key="1">
    <source>
        <dbReference type="ARBA" id="ARBA00022630"/>
    </source>
</evidence>
<evidence type="ECO:0000256" key="3">
    <source>
        <dbReference type="ARBA" id="ARBA00023002"/>
    </source>
</evidence>
<reference evidence="5" key="1">
    <citation type="submission" date="2017-02" db="EMBL/GenBank/DDBJ databases">
        <title>Comparative genomics and description of representatives of a novel lineage of planctomycetes thriving in anoxic sediments.</title>
        <authorList>
            <person name="Spring S."/>
            <person name="Bunk B."/>
            <person name="Sproer C."/>
        </authorList>
    </citation>
    <scope>NUCLEOTIDE SEQUENCE [LARGE SCALE GENOMIC DNA]</scope>
    <source>
        <strain evidence="5">SM-Chi-D1</strain>
    </source>
</reference>
<gene>
    <name evidence="4" type="ORF">SMSP2_00091</name>
</gene>
<dbReference type="PANTHER" id="PTHR32332">
    <property type="entry name" value="2-NITROPROPANE DIOXYGENASE"/>
    <property type="match status" value="1"/>
</dbReference>
<evidence type="ECO:0000313" key="5">
    <source>
        <dbReference type="Proteomes" id="UP000188181"/>
    </source>
</evidence>
<dbReference type="STRING" id="1851148.SMSP2_00091"/>
<dbReference type="EC" id="1.13.12.16" evidence="4"/>
<protein>
    <submittedName>
        <fullName evidence="4">Nitronate monooxygenase</fullName>
        <ecNumber evidence="4">1.13.12.16</ecNumber>
    </submittedName>
</protein>
<dbReference type="InterPro" id="IPR013785">
    <property type="entry name" value="Aldolase_TIM"/>
</dbReference>
<keyword evidence="1" id="KW-0285">Flavoprotein</keyword>
<dbReference type="Proteomes" id="UP000188181">
    <property type="component" value="Chromosome"/>
</dbReference>
<dbReference type="CDD" id="cd04730">
    <property type="entry name" value="NPD_like"/>
    <property type="match status" value="1"/>
</dbReference>
<evidence type="ECO:0000313" key="4">
    <source>
        <dbReference type="EMBL" id="AQQ69757.1"/>
    </source>
</evidence>
<dbReference type="PANTHER" id="PTHR32332:SF18">
    <property type="entry name" value="2-NITROPROPANE DIOXYGENASE"/>
    <property type="match status" value="1"/>
</dbReference>
<keyword evidence="5" id="KW-1185">Reference proteome</keyword>
<keyword evidence="3 4" id="KW-0560">Oxidoreductase</keyword>
<dbReference type="KEGG" id="pbas:SMSP2_00091"/>
<dbReference type="Gene3D" id="3.20.20.70">
    <property type="entry name" value="Aldolase class I"/>
    <property type="match status" value="1"/>
</dbReference>
<proteinExistence type="predicted"/>
<dbReference type="InterPro" id="IPR004136">
    <property type="entry name" value="NMO"/>
</dbReference>
<dbReference type="SUPFAM" id="SSF51412">
    <property type="entry name" value="Inosine monophosphate dehydrogenase (IMPDH)"/>
    <property type="match status" value="1"/>
</dbReference>
<dbReference type="OrthoDB" id="9778912at2"/>
<organism evidence="4 5">
    <name type="scientific">Limihaloglobus sulfuriphilus</name>
    <dbReference type="NCBI Taxonomy" id="1851148"/>
    <lineage>
        <taxon>Bacteria</taxon>
        <taxon>Pseudomonadati</taxon>
        <taxon>Planctomycetota</taxon>
        <taxon>Phycisphaerae</taxon>
        <taxon>Sedimentisphaerales</taxon>
        <taxon>Sedimentisphaeraceae</taxon>
        <taxon>Limihaloglobus</taxon>
    </lineage>
</organism>